<proteinExistence type="predicted"/>
<dbReference type="Proteomes" id="UP001152803">
    <property type="component" value="Unassembled WGS sequence"/>
</dbReference>
<name>A0A9Q1DYA4_CONCO</name>
<evidence type="ECO:0000256" key="1">
    <source>
        <dbReference type="SAM" id="MobiDB-lite"/>
    </source>
</evidence>
<accession>A0A9Q1DYA4</accession>
<dbReference type="OrthoDB" id="10576340at2759"/>
<gene>
    <name evidence="2" type="ORF">COCON_G00028480</name>
</gene>
<dbReference type="AlphaFoldDB" id="A0A9Q1DYA4"/>
<protein>
    <submittedName>
        <fullName evidence="2">Uncharacterized protein</fullName>
    </submittedName>
</protein>
<sequence length="133" mass="14101">MQVNAETGLWVNASNATLALKRRPLEAGVMDDPAARGRTFLTLGRRQINQKPPLSDIFLWTGLSVGAGRTGRVRGALLVDRCVAVAGKPTLKLDPSSCAAGGQWTGLLPALSPRPGRGSDTSEGLRPKKSNVW</sequence>
<organism evidence="2 3">
    <name type="scientific">Conger conger</name>
    <name type="common">Conger eel</name>
    <name type="synonym">Muraena conger</name>
    <dbReference type="NCBI Taxonomy" id="82655"/>
    <lineage>
        <taxon>Eukaryota</taxon>
        <taxon>Metazoa</taxon>
        <taxon>Chordata</taxon>
        <taxon>Craniata</taxon>
        <taxon>Vertebrata</taxon>
        <taxon>Euteleostomi</taxon>
        <taxon>Actinopterygii</taxon>
        <taxon>Neopterygii</taxon>
        <taxon>Teleostei</taxon>
        <taxon>Anguilliformes</taxon>
        <taxon>Congridae</taxon>
        <taxon>Conger</taxon>
    </lineage>
</organism>
<keyword evidence="3" id="KW-1185">Reference proteome</keyword>
<reference evidence="2" key="1">
    <citation type="journal article" date="2023" name="Science">
        <title>Genome structures resolve the early diversification of teleost fishes.</title>
        <authorList>
            <person name="Parey E."/>
            <person name="Louis A."/>
            <person name="Montfort J."/>
            <person name="Bouchez O."/>
            <person name="Roques C."/>
            <person name="Iampietro C."/>
            <person name="Lluch J."/>
            <person name="Castinel A."/>
            <person name="Donnadieu C."/>
            <person name="Desvignes T."/>
            <person name="Floi Bucao C."/>
            <person name="Jouanno E."/>
            <person name="Wen M."/>
            <person name="Mejri S."/>
            <person name="Dirks R."/>
            <person name="Jansen H."/>
            <person name="Henkel C."/>
            <person name="Chen W.J."/>
            <person name="Zahm M."/>
            <person name="Cabau C."/>
            <person name="Klopp C."/>
            <person name="Thompson A.W."/>
            <person name="Robinson-Rechavi M."/>
            <person name="Braasch I."/>
            <person name="Lecointre G."/>
            <person name="Bobe J."/>
            <person name="Postlethwait J.H."/>
            <person name="Berthelot C."/>
            <person name="Roest Crollius H."/>
            <person name="Guiguen Y."/>
        </authorList>
    </citation>
    <scope>NUCLEOTIDE SEQUENCE</scope>
    <source>
        <strain evidence="2">Concon-B</strain>
    </source>
</reference>
<feature type="region of interest" description="Disordered" evidence="1">
    <location>
        <begin position="108"/>
        <end position="133"/>
    </location>
</feature>
<comment type="caution">
    <text evidence="2">The sequence shown here is derived from an EMBL/GenBank/DDBJ whole genome shotgun (WGS) entry which is preliminary data.</text>
</comment>
<evidence type="ECO:0000313" key="2">
    <source>
        <dbReference type="EMBL" id="KAJ8283998.1"/>
    </source>
</evidence>
<evidence type="ECO:0000313" key="3">
    <source>
        <dbReference type="Proteomes" id="UP001152803"/>
    </source>
</evidence>
<dbReference type="EMBL" id="JAFJMO010000002">
    <property type="protein sequence ID" value="KAJ8283998.1"/>
    <property type="molecule type" value="Genomic_DNA"/>
</dbReference>